<dbReference type="Proteomes" id="UP000823618">
    <property type="component" value="Unassembled WGS sequence"/>
</dbReference>
<protein>
    <submittedName>
        <fullName evidence="8">Methyltransferase</fullName>
    </submittedName>
</protein>
<dbReference type="InterPro" id="IPR000241">
    <property type="entry name" value="RlmKL-like_Mtase"/>
</dbReference>
<dbReference type="GO" id="GO:0016423">
    <property type="term" value="F:tRNA (guanine) methyltransferase activity"/>
    <property type="evidence" value="ECO:0007669"/>
    <property type="project" value="TreeGrafter"/>
</dbReference>
<accession>A0A9D9I1H3</accession>
<evidence type="ECO:0000256" key="5">
    <source>
        <dbReference type="ARBA" id="ARBA00022694"/>
    </source>
</evidence>
<keyword evidence="4" id="KW-0808">Transferase</keyword>
<dbReference type="SUPFAM" id="SSF53335">
    <property type="entry name" value="S-adenosyl-L-methionine-dependent methyltransferases"/>
    <property type="match status" value="1"/>
</dbReference>
<evidence type="ECO:0000256" key="6">
    <source>
        <dbReference type="SAM" id="Coils"/>
    </source>
</evidence>
<feature type="domain" description="Ribosomal RNA large subunit methyltransferase K/L-like methyltransferase" evidence="7">
    <location>
        <begin position="319"/>
        <end position="481"/>
    </location>
</feature>
<name>A0A9D9I1H3_9FIRM</name>
<evidence type="ECO:0000313" key="8">
    <source>
        <dbReference type="EMBL" id="MBO8463331.1"/>
    </source>
</evidence>
<dbReference type="PANTHER" id="PTHR14911:SF13">
    <property type="entry name" value="TRNA (GUANINE(6)-N2)-METHYLTRANSFERASE THUMP3"/>
    <property type="match status" value="1"/>
</dbReference>
<gene>
    <name evidence="8" type="ORF">IAC13_05300</name>
</gene>
<comment type="subcellular location">
    <subcellularLocation>
        <location evidence="1">Cytoplasm</location>
    </subcellularLocation>
</comment>
<dbReference type="PROSITE" id="PS01261">
    <property type="entry name" value="UPF0020"/>
    <property type="match status" value="1"/>
</dbReference>
<dbReference type="PANTHER" id="PTHR14911">
    <property type="entry name" value="THUMP DOMAIN-CONTAINING"/>
    <property type="match status" value="1"/>
</dbReference>
<dbReference type="InterPro" id="IPR029063">
    <property type="entry name" value="SAM-dependent_MTases_sf"/>
</dbReference>
<dbReference type="AlphaFoldDB" id="A0A9D9I1H3"/>
<dbReference type="CDD" id="cd02440">
    <property type="entry name" value="AdoMet_MTases"/>
    <property type="match status" value="1"/>
</dbReference>
<feature type="coiled-coil region" evidence="6">
    <location>
        <begin position="2"/>
        <end position="36"/>
    </location>
</feature>
<proteinExistence type="predicted"/>
<organism evidence="8 9">
    <name type="scientific">Candidatus Scybalomonas excrementavium</name>
    <dbReference type="NCBI Taxonomy" id="2840943"/>
    <lineage>
        <taxon>Bacteria</taxon>
        <taxon>Bacillati</taxon>
        <taxon>Bacillota</taxon>
        <taxon>Clostridia</taxon>
        <taxon>Lachnospirales</taxon>
        <taxon>Lachnospiraceae</taxon>
        <taxon>Lachnospiraceae incertae sedis</taxon>
        <taxon>Candidatus Scybalomonas</taxon>
    </lineage>
</organism>
<dbReference type="Pfam" id="PF01170">
    <property type="entry name" value="UPF0020"/>
    <property type="match status" value="1"/>
</dbReference>
<keyword evidence="5" id="KW-0819">tRNA processing</keyword>
<keyword evidence="3 8" id="KW-0489">Methyltransferase</keyword>
<sequence>MLEQLLENIKKGQNIRENLIELKKQLKGNLKKQEEFLCLLQYDYDFFRKLLEQEDPKIRKNAVIIIGELELEGMLPELYEAYEEEETLFVRTDYLRAFQKMDCETYIPKFKERLDYLLSTKFTKEQEKHITEEIRELTNLIGQYERGQTHYFIGYDEPGKVVLTTNRFYPDVTLKACYPCKGKKISGGVAVEYEDMRDFMSVRTWQEILFPMPVAKNMQLDPKGIAHTILMGGLLGFLDARHLGGGSYRFRVELRGKLHPDEKRTMMKKIASALEVESSHRLINSTSDYEVEIRLLEGKMGGYHAYLKLYTIPDNRFSYRAHTLSTSIHPVTAATIMELAKPYFKKNAQVLDPFCGTGTMLLERNFAMSAHPLYGIDLYGQAIEYGRENSKRARTVINFVNRDFRQFTHEYLFDEIVTNMPSVSAKQTKQDIEGLYELLLKKGATHLKKGGIGIIYSQDPEIAVSVMKRHPEWKRLETFQIYQREASYLYIIQYTG</sequence>
<evidence type="ECO:0000256" key="4">
    <source>
        <dbReference type="ARBA" id="ARBA00022679"/>
    </source>
</evidence>
<reference evidence="8" key="2">
    <citation type="journal article" date="2021" name="PeerJ">
        <title>Extensive microbial diversity within the chicken gut microbiome revealed by metagenomics and culture.</title>
        <authorList>
            <person name="Gilroy R."/>
            <person name="Ravi A."/>
            <person name="Getino M."/>
            <person name="Pursley I."/>
            <person name="Horton D.L."/>
            <person name="Alikhan N.F."/>
            <person name="Baker D."/>
            <person name="Gharbi K."/>
            <person name="Hall N."/>
            <person name="Watson M."/>
            <person name="Adriaenssens E.M."/>
            <person name="Foster-Nyarko E."/>
            <person name="Jarju S."/>
            <person name="Secka A."/>
            <person name="Antonio M."/>
            <person name="Oren A."/>
            <person name="Chaudhuri R.R."/>
            <person name="La Ragione R."/>
            <person name="Hildebrand F."/>
            <person name="Pallen M.J."/>
        </authorList>
    </citation>
    <scope>NUCLEOTIDE SEQUENCE</scope>
    <source>
        <strain evidence="8">E3-2379</strain>
    </source>
</reference>
<dbReference type="InterPro" id="IPR053943">
    <property type="entry name" value="RlmKL-like_Mtase_CS"/>
</dbReference>
<dbReference type="Gene3D" id="3.40.50.150">
    <property type="entry name" value="Vaccinia Virus protein VP39"/>
    <property type="match status" value="1"/>
</dbReference>
<dbReference type="GO" id="GO:0030488">
    <property type="term" value="P:tRNA methylation"/>
    <property type="evidence" value="ECO:0007669"/>
    <property type="project" value="TreeGrafter"/>
</dbReference>
<keyword evidence="6" id="KW-0175">Coiled coil</keyword>
<evidence type="ECO:0000256" key="1">
    <source>
        <dbReference type="ARBA" id="ARBA00004496"/>
    </source>
</evidence>
<evidence type="ECO:0000259" key="7">
    <source>
        <dbReference type="Pfam" id="PF01170"/>
    </source>
</evidence>
<evidence type="ECO:0000256" key="3">
    <source>
        <dbReference type="ARBA" id="ARBA00022603"/>
    </source>
</evidence>
<evidence type="ECO:0000313" key="9">
    <source>
        <dbReference type="Proteomes" id="UP000823618"/>
    </source>
</evidence>
<keyword evidence="2" id="KW-0963">Cytoplasm</keyword>
<reference evidence="8" key="1">
    <citation type="submission" date="2020-10" db="EMBL/GenBank/DDBJ databases">
        <authorList>
            <person name="Gilroy R."/>
        </authorList>
    </citation>
    <scope>NUCLEOTIDE SEQUENCE</scope>
    <source>
        <strain evidence="8">E3-2379</strain>
    </source>
</reference>
<dbReference type="GO" id="GO:0005737">
    <property type="term" value="C:cytoplasm"/>
    <property type="evidence" value="ECO:0007669"/>
    <property type="project" value="UniProtKB-SubCell"/>
</dbReference>
<dbReference type="EMBL" id="JADIML010000147">
    <property type="protein sequence ID" value="MBO8463331.1"/>
    <property type="molecule type" value="Genomic_DNA"/>
</dbReference>
<evidence type="ECO:0000256" key="2">
    <source>
        <dbReference type="ARBA" id="ARBA00022490"/>
    </source>
</evidence>
<comment type="caution">
    <text evidence="8">The sequence shown here is derived from an EMBL/GenBank/DDBJ whole genome shotgun (WGS) entry which is preliminary data.</text>
</comment>